<reference evidence="2 3" key="1">
    <citation type="submission" date="2018-08" db="EMBL/GenBank/DDBJ databases">
        <title>A genome reference for cultivated species of the human gut microbiota.</title>
        <authorList>
            <person name="Zou Y."/>
            <person name="Xue W."/>
            <person name="Luo G."/>
        </authorList>
    </citation>
    <scope>NUCLEOTIDE SEQUENCE [LARGE SCALE GENOMIC DNA]</scope>
    <source>
        <strain evidence="2 3">OM06-11</strain>
    </source>
</reference>
<comment type="caution">
    <text evidence="2">The sequence shown here is derived from an EMBL/GenBank/DDBJ whole genome shotgun (WGS) entry which is preliminary data.</text>
</comment>
<dbReference type="EMBL" id="QSUC01000047">
    <property type="protein sequence ID" value="RGN05055.1"/>
    <property type="molecule type" value="Genomic_DNA"/>
</dbReference>
<dbReference type="GO" id="GO:0003676">
    <property type="term" value="F:nucleic acid binding"/>
    <property type="evidence" value="ECO:0007669"/>
    <property type="project" value="InterPro"/>
</dbReference>
<dbReference type="GO" id="GO:0004519">
    <property type="term" value="F:endonuclease activity"/>
    <property type="evidence" value="ECO:0007669"/>
    <property type="project" value="UniProtKB-KW"/>
</dbReference>
<name>A0AA93BC31_9BACT</name>
<sequence length="276" mass="31981">MWRLDKPSLQKAKDDLNNIVAHCLAIDNADKIAFENLYDEYDRKGYISEEYHLSFSSAHPAQVKAMYGQYRKLGDKQEYGYIREELSEAADTCPYCGFGEPVTLDHYMPESIYKELATCRLNLVPICWKCNNKKLDNDYQGFSHVYYQDFPKGVIFFKCKVVANASGLISFDFYIDGRNLDSSLVEKLENQIEVIELSKRLNKECITFITSNFVIESLVNNEALKFFISDRLKKATDYYGNNDWHTALLQGLYDCKEFDIGCLKQFIGKNKRKVLV</sequence>
<accession>A0AA93BC31</accession>
<evidence type="ECO:0000259" key="1">
    <source>
        <dbReference type="Pfam" id="PF01844"/>
    </source>
</evidence>
<protein>
    <submittedName>
        <fullName evidence="2">HNH endonuclease</fullName>
    </submittedName>
</protein>
<dbReference type="AlphaFoldDB" id="A0AA93BC31"/>
<dbReference type="Pfam" id="PF01844">
    <property type="entry name" value="HNH"/>
    <property type="match status" value="1"/>
</dbReference>
<dbReference type="Proteomes" id="UP000261245">
    <property type="component" value="Unassembled WGS sequence"/>
</dbReference>
<dbReference type="CDD" id="cd00085">
    <property type="entry name" value="HNHc"/>
    <property type="match status" value="1"/>
</dbReference>
<keyword evidence="2" id="KW-0255">Endonuclease</keyword>
<gene>
    <name evidence="2" type="ORF">DXB80_12840</name>
</gene>
<organism evidence="2 3">
    <name type="scientific">Segatella copri</name>
    <dbReference type="NCBI Taxonomy" id="165179"/>
    <lineage>
        <taxon>Bacteria</taxon>
        <taxon>Pseudomonadati</taxon>
        <taxon>Bacteroidota</taxon>
        <taxon>Bacteroidia</taxon>
        <taxon>Bacteroidales</taxon>
        <taxon>Prevotellaceae</taxon>
        <taxon>Segatella</taxon>
    </lineage>
</organism>
<proteinExistence type="predicted"/>
<feature type="domain" description="HNH" evidence="1">
    <location>
        <begin position="93"/>
        <end position="134"/>
    </location>
</feature>
<dbReference type="GO" id="GO:0008270">
    <property type="term" value="F:zinc ion binding"/>
    <property type="evidence" value="ECO:0007669"/>
    <property type="project" value="InterPro"/>
</dbReference>
<keyword evidence="2" id="KW-0378">Hydrolase</keyword>
<keyword evidence="2" id="KW-0540">Nuclease</keyword>
<evidence type="ECO:0000313" key="3">
    <source>
        <dbReference type="Proteomes" id="UP000261245"/>
    </source>
</evidence>
<dbReference type="InterPro" id="IPR003615">
    <property type="entry name" value="HNH_nuc"/>
</dbReference>
<dbReference type="InterPro" id="IPR002711">
    <property type="entry name" value="HNH"/>
</dbReference>
<dbReference type="Gene3D" id="1.10.30.50">
    <property type="match status" value="1"/>
</dbReference>
<evidence type="ECO:0000313" key="2">
    <source>
        <dbReference type="EMBL" id="RGN05055.1"/>
    </source>
</evidence>
<dbReference type="RefSeq" id="WP_117729242.1">
    <property type="nucleotide sequence ID" value="NZ_CP134814.1"/>
</dbReference>